<feature type="transmembrane region" description="Helical" evidence="5">
    <location>
        <begin position="138"/>
        <end position="154"/>
    </location>
</feature>
<evidence type="ECO:0000256" key="4">
    <source>
        <dbReference type="ARBA" id="ARBA00023136"/>
    </source>
</evidence>
<comment type="caution">
    <text evidence="5">Lacks conserved residue(s) required for the propagation of feature annotation.</text>
</comment>
<feature type="transmembrane region" description="Helical" evidence="5">
    <location>
        <begin position="174"/>
        <end position="195"/>
    </location>
</feature>
<dbReference type="EnsemblMetazoa" id="AATE013189-RA">
    <property type="protein sequence ID" value="AATE013189-PA.1"/>
    <property type="gene ID" value="AATE013189"/>
</dbReference>
<evidence type="ECO:0000256" key="5">
    <source>
        <dbReference type="RuleBase" id="RU004379"/>
    </source>
</evidence>
<evidence type="ECO:0000256" key="3">
    <source>
        <dbReference type="ARBA" id="ARBA00022989"/>
    </source>
</evidence>
<protein>
    <submittedName>
        <fullName evidence="6">Uncharacterized protein</fullName>
    </submittedName>
</protein>
<feature type="transmembrane region" description="Helical" evidence="5">
    <location>
        <begin position="107"/>
        <end position="131"/>
    </location>
</feature>
<evidence type="ECO:0000256" key="2">
    <source>
        <dbReference type="ARBA" id="ARBA00022692"/>
    </source>
</evidence>
<dbReference type="Pfam" id="PF01027">
    <property type="entry name" value="Bax1-I"/>
    <property type="match status" value="1"/>
</dbReference>
<dbReference type="STRING" id="41427.A0A182J853"/>
<dbReference type="VEuPathDB" id="VectorBase:AATE013189"/>
<dbReference type="PANTHER" id="PTHR23291:SF47">
    <property type="entry name" value="TRANSMEMBRANE BAX INHIBITOR MOTIF CONTAINING 7"/>
    <property type="match status" value="1"/>
</dbReference>
<keyword evidence="3 5" id="KW-1133">Transmembrane helix</keyword>
<keyword evidence="2 5" id="KW-0812">Transmembrane</keyword>
<dbReference type="AlphaFoldDB" id="A0A182J853"/>
<name>A0A182J853_ANOAO</name>
<dbReference type="PANTHER" id="PTHR23291">
    <property type="entry name" value="BAX INHIBITOR-RELATED"/>
    <property type="match status" value="1"/>
</dbReference>
<evidence type="ECO:0000313" key="6">
    <source>
        <dbReference type="EnsemblMetazoa" id="AATE013189-PA.1"/>
    </source>
</evidence>
<organism evidence="6">
    <name type="scientific">Anopheles atroparvus</name>
    <name type="common">European mosquito</name>
    <dbReference type="NCBI Taxonomy" id="41427"/>
    <lineage>
        <taxon>Eukaryota</taxon>
        <taxon>Metazoa</taxon>
        <taxon>Ecdysozoa</taxon>
        <taxon>Arthropoda</taxon>
        <taxon>Hexapoda</taxon>
        <taxon>Insecta</taxon>
        <taxon>Pterygota</taxon>
        <taxon>Neoptera</taxon>
        <taxon>Endopterygota</taxon>
        <taxon>Diptera</taxon>
        <taxon>Nematocera</taxon>
        <taxon>Culicoidea</taxon>
        <taxon>Culicidae</taxon>
        <taxon>Anophelinae</taxon>
        <taxon>Anopheles</taxon>
    </lineage>
</organism>
<accession>A0A182J853</accession>
<proteinExistence type="inferred from homology"/>
<keyword evidence="4 5" id="KW-0472">Membrane</keyword>
<sequence length="200" mass="21982">MQGDQQQFFSGQAYPQQPGYNVGFAPQPAMAPGFHPSAFAPSPGAAGYSPYDEESATVKGFDFNDQTIRRGFIKKVYSILTVMLAFGITAAVCLGLTLFAFQTKYDFTMMGGFLFTAVLVLFMFGLIAMFFPGKMMTLVYASAGALIFSMYLVYDTQIMLGGEHKYSISPEEYVFAALSLYLDVINIFLHILSIIGSSRN</sequence>
<reference evidence="6" key="1">
    <citation type="submission" date="2022-08" db="UniProtKB">
        <authorList>
            <consortium name="EnsemblMetazoa"/>
        </authorList>
    </citation>
    <scope>IDENTIFICATION</scope>
    <source>
        <strain evidence="6">EBRO</strain>
    </source>
</reference>
<dbReference type="InterPro" id="IPR006214">
    <property type="entry name" value="Bax_inhibitor_1-related"/>
</dbReference>
<comment type="subcellular location">
    <subcellularLocation>
        <location evidence="1">Membrane</location>
        <topology evidence="1">Multi-pass membrane protein</topology>
    </subcellularLocation>
</comment>
<dbReference type="GO" id="GO:0016020">
    <property type="term" value="C:membrane"/>
    <property type="evidence" value="ECO:0007669"/>
    <property type="project" value="UniProtKB-SubCell"/>
</dbReference>
<comment type="similarity">
    <text evidence="5">Belongs to the BI1 family.</text>
</comment>
<evidence type="ECO:0000256" key="1">
    <source>
        <dbReference type="ARBA" id="ARBA00004141"/>
    </source>
</evidence>
<feature type="transmembrane region" description="Helical" evidence="5">
    <location>
        <begin position="76"/>
        <end position="101"/>
    </location>
</feature>